<dbReference type="OMA" id="YKIIGMA"/>
<dbReference type="OrthoDB" id="291808at2759"/>
<gene>
    <name evidence="2" type="ORF">GSPATT00031659001</name>
</gene>
<proteinExistence type="predicted"/>
<dbReference type="Proteomes" id="UP000000600">
    <property type="component" value="Unassembled WGS sequence"/>
</dbReference>
<keyword evidence="3" id="KW-1185">Reference proteome</keyword>
<feature type="transmembrane region" description="Helical" evidence="1">
    <location>
        <begin position="12"/>
        <end position="32"/>
    </location>
</feature>
<dbReference type="RefSeq" id="XP_001428826.1">
    <property type="nucleotide sequence ID" value="XM_001428789.1"/>
</dbReference>
<evidence type="ECO:0000256" key="1">
    <source>
        <dbReference type="SAM" id="Phobius"/>
    </source>
</evidence>
<protein>
    <recommendedName>
        <fullName evidence="4">Transmembrane protein</fullName>
    </recommendedName>
</protein>
<evidence type="ECO:0008006" key="4">
    <source>
        <dbReference type="Google" id="ProtNLM"/>
    </source>
</evidence>
<keyword evidence="1" id="KW-0472">Membrane</keyword>
<feature type="transmembrane region" description="Helical" evidence="1">
    <location>
        <begin position="494"/>
        <end position="514"/>
    </location>
</feature>
<keyword evidence="1" id="KW-1133">Transmembrane helix</keyword>
<organism evidence="2 3">
    <name type="scientific">Paramecium tetraurelia</name>
    <dbReference type="NCBI Taxonomy" id="5888"/>
    <lineage>
        <taxon>Eukaryota</taxon>
        <taxon>Sar</taxon>
        <taxon>Alveolata</taxon>
        <taxon>Ciliophora</taxon>
        <taxon>Intramacronucleata</taxon>
        <taxon>Oligohymenophorea</taxon>
        <taxon>Peniculida</taxon>
        <taxon>Parameciidae</taxon>
        <taxon>Paramecium</taxon>
    </lineage>
</organism>
<keyword evidence="1" id="KW-0812">Transmembrane</keyword>
<dbReference type="EMBL" id="CT868013">
    <property type="protein sequence ID" value="CAK61428.1"/>
    <property type="molecule type" value="Genomic_DNA"/>
</dbReference>
<dbReference type="GeneID" id="5014610"/>
<dbReference type="AlphaFoldDB" id="A0BSB1"/>
<accession>A0BSB1</accession>
<reference evidence="2 3" key="1">
    <citation type="journal article" date="2006" name="Nature">
        <title>Global trends of whole-genome duplications revealed by the ciliate Paramecium tetraurelia.</title>
        <authorList>
            <consortium name="Genoscope"/>
            <person name="Aury J.-M."/>
            <person name="Jaillon O."/>
            <person name="Duret L."/>
            <person name="Noel B."/>
            <person name="Jubin C."/>
            <person name="Porcel B.M."/>
            <person name="Segurens B."/>
            <person name="Daubin V."/>
            <person name="Anthouard V."/>
            <person name="Aiach N."/>
            <person name="Arnaiz O."/>
            <person name="Billaut A."/>
            <person name="Beisson J."/>
            <person name="Blanc I."/>
            <person name="Bouhouche K."/>
            <person name="Camara F."/>
            <person name="Duharcourt S."/>
            <person name="Guigo R."/>
            <person name="Gogendeau D."/>
            <person name="Katinka M."/>
            <person name="Keller A.-M."/>
            <person name="Kissmehl R."/>
            <person name="Klotz C."/>
            <person name="Koll F."/>
            <person name="Le Moue A."/>
            <person name="Lepere C."/>
            <person name="Malinsky S."/>
            <person name="Nowacki M."/>
            <person name="Nowak J.K."/>
            <person name="Plattner H."/>
            <person name="Poulain J."/>
            <person name="Ruiz F."/>
            <person name="Serrano V."/>
            <person name="Zagulski M."/>
            <person name="Dessen P."/>
            <person name="Betermier M."/>
            <person name="Weissenbach J."/>
            <person name="Scarpelli C."/>
            <person name="Schachter V."/>
            <person name="Sperling L."/>
            <person name="Meyer E."/>
            <person name="Cohen J."/>
            <person name="Wincker P."/>
        </authorList>
    </citation>
    <scope>NUCLEOTIDE SEQUENCE [LARGE SCALE GENOMIC DNA]</scope>
    <source>
        <strain evidence="2 3">Stock d4-2</strain>
    </source>
</reference>
<name>A0BSB1_PARTE</name>
<evidence type="ECO:0000313" key="3">
    <source>
        <dbReference type="Proteomes" id="UP000000600"/>
    </source>
</evidence>
<sequence length="532" mass="63234">MNSEPSIRTISVKYTVVFCVIIGFLFLFSQILDNLFYDYTVIETEIVFIKRVDQTNNKMILELNEVTEQSNSLVLTLQNNMQSTIEQIYKKINYQINEEEDYTLQQMNNQYRQSFNLISESIFLRNKMNNSIDSIYLLNIKNTINTEMAQVGMNLMLTLLDISIYSDYGTNFFDLSQAITLNNFWNEELQLNLKNKIVTTFVEESNYILFVLYDYQNNESEIALLRDNELEIIHTTKHLIKNIATKNQNIIFNYQNDREIHFYDSNSQKISKIQSFQITHVLYFQVMKLFFLNDSTIGVFYLEVTNDKYKIIGMALNEYKNVFLNIDITDEMISLEQIQQIELLYDYNPDHNVMIVSFGKKYLYFLKIKPFMFAKQFDQWNPKKIKLNIFEQEREIFKKIIFDQQDQLIYILSESSQSKFKMHLVDMQSLENKSNKTDTMKLRMPYFKYGVQAIDFHIQKNQINNNVILFLLKNGDVACIQPLQYGEGVLKKTFIIELLDIVLTLSFIGFFRYLKRLLQKIYSKIISCCRRI</sequence>
<dbReference type="InParanoid" id="A0BSB1"/>
<evidence type="ECO:0000313" key="2">
    <source>
        <dbReference type="EMBL" id="CAK61428.1"/>
    </source>
</evidence>
<dbReference type="KEGG" id="ptm:GSPATT00031659001"/>
<dbReference type="HOGENOM" id="CLU_512399_0_0_1"/>